<dbReference type="Proteomes" id="UP001060170">
    <property type="component" value="Chromosome 15"/>
</dbReference>
<protein>
    <submittedName>
        <fullName evidence="1">Uncharacterized protein</fullName>
    </submittedName>
</protein>
<evidence type="ECO:0000313" key="1">
    <source>
        <dbReference type="EMBL" id="KAI7938729.1"/>
    </source>
</evidence>
<dbReference type="EMBL" id="CM045879">
    <property type="protein sequence ID" value="KAI7938729.1"/>
    <property type="molecule type" value="Genomic_DNA"/>
</dbReference>
<gene>
    <name evidence="1" type="ORF">MJO28_014308</name>
</gene>
<reference evidence="2" key="2">
    <citation type="journal article" date="2018" name="Mol. Plant Microbe Interact.">
        <title>Genome sequence resources for the wheat stripe rust pathogen (Puccinia striiformis f. sp. tritici) and the barley stripe rust pathogen (Puccinia striiformis f. sp. hordei).</title>
        <authorList>
            <person name="Xia C."/>
            <person name="Wang M."/>
            <person name="Yin C."/>
            <person name="Cornejo O.E."/>
            <person name="Hulbert S.H."/>
            <person name="Chen X."/>
        </authorList>
    </citation>
    <scope>NUCLEOTIDE SEQUENCE [LARGE SCALE GENOMIC DNA]</scope>
    <source>
        <strain evidence="2">93-210</strain>
    </source>
</reference>
<accession>A0ACC0DUN4</accession>
<name>A0ACC0DUN4_9BASI</name>
<sequence length="495" mass="55138">MAPPIPASTQLLSPEGVAEPGRPATGTLLVAELRRISREKMMGIKQKEMEEEEEEELDIQHTPTAQSRIQSLLYAGSNSPSSRHSPKKLNIIDRNDDGLPDELLSTHHGQMPSNFANLLALHNALEKALLLHLATQGASAAMTVVSTIPSQASTTPDQRMVTPEPESQQQQRSRRAGTPDQEDEDQIIKTFRLESLVSWPVIKPIVERGSGKSFGERELAQLLWLWQNDPDQSRTHDTKQTQKRKRTSTRDDSTDKLELDSSKEQVGMGFIISRIRSLDPTNTLEQKRLRYTYGIGLEITARENRQMPSYSLQSPGKSTEFLESPSRSTTSTENARLHRKSPSRVKAKDVMNLVALWSSKSVDRKTEVARRLRAFWVSHSIDPKISTPPSTSNSSPTHSKKICIPLANLPKLDQQQINTLQPSHPFTRPSASSNGINHTPDLKRHRIHLSSKPPQNSPSKLSPASNTAHSSVVNRAQSLLERIKAKENKLAKAGN</sequence>
<organism evidence="1 2">
    <name type="scientific">Puccinia striiformis f. sp. tritici</name>
    <dbReference type="NCBI Taxonomy" id="168172"/>
    <lineage>
        <taxon>Eukaryota</taxon>
        <taxon>Fungi</taxon>
        <taxon>Dikarya</taxon>
        <taxon>Basidiomycota</taxon>
        <taxon>Pucciniomycotina</taxon>
        <taxon>Pucciniomycetes</taxon>
        <taxon>Pucciniales</taxon>
        <taxon>Pucciniaceae</taxon>
        <taxon>Puccinia</taxon>
    </lineage>
</organism>
<reference evidence="1 2" key="3">
    <citation type="journal article" date="2022" name="Microbiol. Spectr.">
        <title>Folding features and dynamics of 3D genome architecture in plant fungal pathogens.</title>
        <authorList>
            <person name="Xia C."/>
        </authorList>
    </citation>
    <scope>NUCLEOTIDE SEQUENCE [LARGE SCALE GENOMIC DNA]</scope>
    <source>
        <strain evidence="1 2">93-210</strain>
    </source>
</reference>
<evidence type="ECO:0000313" key="2">
    <source>
        <dbReference type="Proteomes" id="UP001060170"/>
    </source>
</evidence>
<keyword evidence="2" id="KW-1185">Reference proteome</keyword>
<proteinExistence type="predicted"/>
<comment type="caution">
    <text evidence="1">The sequence shown here is derived from an EMBL/GenBank/DDBJ whole genome shotgun (WGS) entry which is preliminary data.</text>
</comment>
<reference evidence="2" key="1">
    <citation type="journal article" date="2018" name="BMC Genomics">
        <title>Genomic insights into host adaptation between the wheat stripe rust pathogen (Puccinia striiformis f. sp. tritici) and the barley stripe rust pathogen (Puccinia striiformis f. sp. hordei).</title>
        <authorList>
            <person name="Xia C."/>
            <person name="Wang M."/>
            <person name="Yin C."/>
            <person name="Cornejo O.E."/>
            <person name="Hulbert S.H."/>
            <person name="Chen X."/>
        </authorList>
    </citation>
    <scope>NUCLEOTIDE SEQUENCE [LARGE SCALE GENOMIC DNA]</scope>
    <source>
        <strain evidence="2">93-210</strain>
    </source>
</reference>